<keyword evidence="7" id="KW-1185">Reference proteome</keyword>
<dbReference type="SUPFAM" id="SSF46785">
    <property type="entry name" value="Winged helix' DNA-binding domain"/>
    <property type="match status" value="2"/>
</dbReference>
<dbReference type="EMBL" id="RZYA01000041">
    <property type="protein sequence ID" value="RVU14610.1"/>
    <property type="molecule type" value="Genomic_DNA"/>
</dbReference>
<dbReference type="InterPro" id="IPR011008">
    <property type="entry name" value="Dimeric_a/b-barrel"/>
</dbReference>
<dbReference type="GO" id="GO:0005829">
    <property type="term" value="C:cytosol"/>
    <property type="evidence" value="ECO:0007669"/>
    <property type="project" value="TreeGrafter"/>
</dbReference>
<dbReference type="InterPro" id="IPR036390">
    <property type="entry name" value="WH_DNA-bd_sf"/>
</dbReference>
<dbReference type="PANTHER" id="PTHR30154:SF34">
    <property type="entry name" value="TRANSCRIPTIONAL REGULATOR AZLB"/>
    <property type="match status" value="1"/>
</dbReference>
<reference evidence="6 7" key="1">
    <citation type="submission" date="2019-01" db="EMBL/GenBank/DDBJ databases">
        <title>Genome sequences of Streptomyces and Rhizobium isolates collected from root and soil.</title>
        <authorList>
            <person name="Chhettri S."/>
            <person name="Sevigny J.L."/>
            <person name="Sen A."/>
            <person name="Ennis N."/>
            <person name="Tisa L."/>
        </authorList>
    </citation>
    <scope>NUCLEOTIDE SEQUENCE [LARGE SCALE GENOMIC DNA]</scope>
    <source>
        <strain evidence="6 7">San01</strain>
    </source>
</reference>
<dbReference type="Gene3D" id="3.30.70.920">
    <property type="match status" value="2"/>
</dbReference>
<evidence type="ECO:0000259" key="5">
    <source>
        <dbReference type="Pfam" id="PF13404"/>
    </source>
</evidence>
<dbReference type="GO" id="GO:0043200">
    <property type="term" value="P:response to amino acid"/>
    <property type="evidence" value="ECO:0007669"/>
    <property type="project" value="TreeGrafter"/>
</dbReference>
<feature type="domain" description="HTH asnC-type" evidence="5">
    <location>
        <begin position="180"/>
        <end position="216"/>
    </location>
</feature>
<organism evidence="6 7">
    <name type="scientific">Streptomyces antnestii</name>
    <dbReference type="NCBI Taxonomy" id="2494256"/>
    <lineage>
        <taxon>Bacteria</taxon>
        <taxon>Bacillati</taxon>
        <taxon>Actinomycetota</taxon>
        <taxon>Actinomycetes</taxon>
        <taxon>Kitasatosporales</taxon>
        <taxon>Streptomycetaceae</taxon>
        <taxon>Streptomyces</taxon>
    </lineage>
</organism>
<evidence type="ECO:0000256" key="2">
    <source>
        <dbReference type="ARBA" id="ARBA00023125"/>
    </source>
</evidence>
<dbReference type="Proteomes" id="UP000283128">
    <property type="component" value="Unassembled WGS sequence"/>
</dbReference>
<evidence type="ECO:0000256" key="1">
    <source>
        <dbReference type="ARBA" id="ARBA00023015"/>
    </source>
</evidence>
<evidence type="ECO:0000256" key="3">
    <source>
        <dbReference type="ARBA" id="ARBA00023163"/>
    </source>
</evidence>
<dbReference type="InterPro" id="IPR019888">
    <property type="entry name" value="Tscrpt_reg_AsnC-like"/>
</dbReference>
<comment type="caution">
    <text evidence="6">The sequence shown here is derived from an EMBL/GenBank/DDBJ whole genome shotgun (WGS) entry which is preliminary data.</text>
</comment>
<keyword evidence="2" id="KW-0238">DNA-binding</keyword>
<feature type="domain" description="Transcription regulator AsnC/Lrp ligand binding" evidence="4">
    <location>
        <begin position="248"/>
        <end position="310"/>
    </location>
</feature>
<sequence>MQDLVTELDLALVNALQVRPRASWTELGKVLDVDPVTVARRWKRLTDAGLAWVTCYTASARRARMAYVEVDCRSEAVGDVAQELARDPHVVSVHHLTGARSLLLSLAVHTPAALSVYLMDRLGKMKGITATRTQVVTAIYGDASLWRLRSLEPAQRQALQTTGPQASRPAALTTEVSAEDRRLIQTLAADGRQSCAVLAERTGLSEPTVRRRLNRLLNQHEAVLRCEVAQKISGWPYTAVLWASAPTGQLEHVGRSLASVPEIRACAAVSGTSNLLLFAWLRDVTDLHRLEQLVVQRHPDVTITERAVSLHTIKLLGRLLDADGHSIGHVPVDFWLEQVPLMPGRVSPRTTAHDRTGTADPSC</sequence>
<proteinExistence type="predicted"/>
<dbReference type="InterPro" id="IPR036388">
    <property type="entry name" value="WH-like_DNA-bd_sf"/>
</dbReference>
<dbReference type="Gene3D" id="1.10.10.10">
    <property type="entry name" value="Winged helix-like DNA-binding domain superfamily/Winged helix DNA-binding domain"/>
    <property type="match status" value="2"/>
</dbReference>
<evidence type="ECO:0000259" key="4">
    <source>
        <dbReference type="Pfam" id="PF01037"/>
    </source>
</evidence>
<dbReference type="AlphaFoldDB" id="A0A3S2YM33"/>
<dbReference type="PANTHER" id="PTHR30154">
    <property type="entry name" value="LEUCINE-RESPONSIVE REGULATORY PROTEIN"/>
    <property type="match status" value="1"/>
</dbReference>
<accession>A0A3S2YM33</accession>
<protein>
    <submittedName>
        <fullName evidence="6">Lrp/AsnC family transcriptional regulator</fullName>
    </submittedName>
</protein>
<dbReference type="Pfam" id="PF13404">
    <property type="entry name" value="HTH_AsnC-type"/>
    <property type="match status" value="2"/>
</dbReference>
<dbReference type="OrthoDB" id="4050641at2"/>
<dbReference type="RefSeq" id="WP_127833381.1">
    <property type="nucleotide sequence ID" value="NZ_RZYA01000041.1"/>
</dbReference>
<dbReference type="InterPro" id="IPR000485">
    <property type="entry name" value="AsnC-type_HTH_dom"/>
</dbReference>
<gene>
    <name evidence="6" type="ORF">EOT10_40545</name>
</gene>
<name>A0A3S2YM33_9ACTN</name>
<keyword evidence="1" id="KW-0805">Transcription regulation</keyword>
<feature type="domain" description="Transcription regulator AsnC/Lrp ligand binding" evidence="4">
    <location>
        <begin position="68"/>
        <end position="136"/>
    </location>
</feature>
<dbReference type="Pfam" id="PF01037">
    <property type="entry name" value="AsnC_trans_reg"/>
    <property type="match status" value="2"/>
</dbReference>
<dbReference type="SUPFAM" id="SSF54909">
    <property type="entry name" value="Dimeric alpha+beta barrel"/>
    <property type="match status" value="2"/>
</dbReference>
<keyword evidence="3" id="KW-0804">Transcription</keyword>
<dbReference type="InterPro" id="IPR019887">
    <property type="entry name" value="Tscrpt_reg_AsnC/Lrp_C"/>
</dbReference>
<evidence type="ECO:0000313" key="6">
    <source>
        <dbReference type="EMBL" id="RVU14610.1"/>
    </source>
</evidence>
<evidence type="ECO:0000313" key="7">
    <source>
        <dbReference type="Proteomes" id="UP000283128"/>
    </source>
</evidence>
<dbReference type="GO" id="GO:0043565">
    <property type="term" value="F:sequence-specific DNA binding"/>
    <property type="evidence" value="ECO:0007669"/>
    <property type="project" value="InterPro"/>
</dbReference>
<dbReference type="SMART" id="SM00344">
    <property type="entry name" value="HTH_ASNC"/>
    <property type="match status" value="2"/>
</dbReference>
<feature type="domain" description="HTH asnC-type" evidence="5">
    <location>
        <begin position="7"/>
        <end position="45"/>
    </location>
</feature>